<name>A0ABN7V7F7_GIGMA</name>
<feature type="compositionally biased region" description="Basic residues" evidence="1">
    <location>
        <begin position="453"/>
        <end position="465"/>
    </location>
</feature>
<feature type="region of interest" description="Disordered" evidence="1">
    <location>
        <begin position="441"/>
        <end position="466"/>
    </location>
</feature>
<evidence type="ECO:0000313" key="4">
    <source>
        <dbReference type="Proteomes" id="UP000789901"/>
    </source>
</evidence>
<reference evidence="3 4" key="1">
    <citation type="submission" date="2021-06" db="EMBL/GenBank/DDBJ databases">
        <authorList>
            <person name="Kallberg Y."/>
            <person name="Tangrot J."/>
            <person name="Rosling A."/>
        </authorList>
    </citation>
    <scope>NUCLEOTIDE SEQUENCE [LARGE SCALE GENOMIC DNA]</scope>
    <source>
        <strain evidence="3 4">120-4 pot B 10/14</strain>
    </source>
</reference>
<dbReference type="Proteomes" id="UP000789901">
    <property type="component" value="Unassembled WGS sequence"/>
</dbReference>
<feature type="compositionally biased region" description="Basic residues" evidence="1">
    <location>
        <begin position="263"/>
        <end position="278"/>
    </location>
</feature>
<feature type="compositionally biased region" description="Acidic residues" evidence="1">
    <location>
        <begin position="172"/>
        <end position="186"/>
    </location>
</feature>
<keyword evidence="4" id="KW-1185">Reference proteome</keyword>
<organism evidence="3 4">
    <name type="scientific">Gigaspora margarita</name>
    <dbReference type="NCBI Taxonomy" id="4874"/>
    <lineage>
        <taxon>Eukaryota</taxon>
        <taxon>Fungi</taxon>
        <taxon>Fungi incertae sedis</taxon>
        <taxon>Mucoromycota</taxon>
        <taxon>Glomeromycotina</taxon>
        <taxon>Glomeromycetes</taxon>
        <taxon>Diversisporales</taxon>
        <taxon>Gigasporaceae</taxon>
        <taxon>Gigaspora</taxon>
    </lineage>
</organism>
<feature type="compositionally biased region" description="Basic and acidic residues" evidence="1">
    <location>
        <begin position="141"/>
        <end position="155"/>
    </location>
</feature>
<protein>
    <submittedName>
        <fullName evidence="3">9310_t:CDS:1</fullName>
    </submittedName>
</protein>
<feature type="region of interest" description="Disordered" evidence="1">
    <location>
        <begin position="72"/>
        <end position="278"/>
    </location>
</feature>
<feature type="domain" description="Coilin tudor" evidence="2">
    <location>
        <begin position="508"/>
        <end position="598"/>
    </location>
</feature>
<sequence length="622" mass="71005">MRIKLAFEESLGRTRCWYPISEYQKRSSIKDLIKTISKEFKLPHKDRIELELDGFTLLPRADVELMIRDVGSKGSKKRPFKSDSDSKKSSSNKRISRSITRNNVDRQSEDGSSSSSESDDSTSEKITKKSKTSHENGLVETVERKEQKIRNRIDSSPDEDEDSDSSSSESSNNEDSEKDSFIVDDSDSSKSPVIPDEKVEDDLNDNDDRSDDSDAEKKLPNSVDNSSISPKKTLDQNTNDQSEKMSSLNNNNEQRRNELNGKVNKRTKARNRRKKALKNRYKEFSKVDNVPRVQELDEPINTPSELSLKSNATIDMEVETAQSIVIPTKPKDSVSHATRKTLEPMKLKPPMSLSSTSNKRKGYHQGIRNIKPTHVRFEDNDEGIDALKETSNSNMSPQVLVNNDTEVSKTNIDDTNEPMPEDQLPSPRAIITRVDIIRSQNGFNNNQRYSNNLRKKSRKAGKNKQKNNVYYLDDTHINDQGDESMQIDVNSSTTSKQKVVTNNINCGLDYDRMEDYKWRPIVNDIIAYKVIELSSTTWTPGLSEFREAKIIDYDPISQRIVLKHQNLNQHGKEEANLDQMNSHNKFQITDEDDEFMIEGQGPTPEILNINWNDLYSVKKVVV</sequence>
<proteinExistence type="predicted"/>
<dbReference type="PANTHER" id="PTHR15197:SF0">
    <property type="entry name" value="COILIN"/>
    <property type="match status" value="1"/>
</dbReference>
<evidence type="ECO:0000313" key="3">
    <source>
        <dbReference type="EMBL" id="CAG8740168.1"/>
    </source>
</evidence>
<feature type="compositionally biased region" description="Polar residues" evidence="1">
    <location>
        <begin position="441"/>
        <end position="452"/>
    </location>
</feature>
<feature type="compositionally biased region" description="Polar residues" evidence="1">
    <location>
        <begin position="222"/>
        <end position="240"/>
    </location>
</feature>
<dbReference type="PANTHER" id="PTHR15197">
    <property type="entry name" value="COILIN P80"/>
    <property type="match status" value="1"/>
</dbReference>
<dbReference type="EMBL" id="CAJVQB010010473">
    <property type="protein sequence ID" value="CAG8740168.1"/>
    <property type="molecule type" value="Genomic_DNA"/>
</dbReference>
<dbReference type="Pfam" id="PF23086">
    <property type="entry name" value="Tudor_Coilin"/>
    <property type="match status" value="1"/>
</dbReference>
<evidence type="ECO:0000256" key="1">
    <source>
        <dbReference type="SAM" id="MobiDB-lite"/>
    </source>
</evidence>
<accession>A0ABN7V7F7</accession>
<dbReference type="InterPro" id="IPR024822">
    <property type="entry name" value="Coilin"/>
</dbReference>
<evidence type="ECO:0000259" key="2">
    <source>
        <dbReference type="Pfam" id="PF23086"/>
    </source>
</evidence>
<gene>
    <name evidence="3" type="ORF">GMARGA_LOCUS15296</name>
</gene>
<feature type="compositionally biased region" description="Acidic residues" evidence="1">
    <location>
        <begin position="198"/>
        <end position="214"/>
    </location>
</feature>
<dbReference type="InterPro" id="IPR056398">
    <property type="entry name" value="Tudor_Coilin"/>
</dbReference>
<comment type="caution">
    <text evidence="3">The sequence shown here is derived from an EMBL/GenBank/DDBJ whole genome shotgun (WGS) entry which is preliminary data.</text>
</comment>